<dbReference type="InterPro" id="IPR001753">
    <property type="entry name" value="Enoyl-CoA_hydra/iso"/>
</dbReference>
<evidence type="ECO:0000256" key="7">
    <source>
        <dbReference type="ARBA" id="ARBA00023027"/>
    </source>
</evidence>
<dbReference type="SUPFAM" id="SSF48179">
    <property type="entry name" value="6-phosphogluconate dehydrogenase C-terminal domain-like"/>
    <property type="match status" value="2"/>
</dbReference>
<keyword evidence="8" id="KW-0443">Lipid metabolism</keyword>
<organism evidence="16 17">
    <name type="scientific">Deinococcus irradiatisoli</name>
    <dbReference type="NCBI Taxonomy" id="2202254"/>
    <lineage>
        <taxon>Bacteria</taxon>
        <taxon>Thermotogati</taxon>
        <taxon>Deinococcota</taxon>
        <taxon>Deinococci</taxon>
        <taxon>Deinococcales</taxon>
        <taxon>Deinococcaceae</taxon>
        <taxon>Deinococcus</taxon>
    </lineage>
</organism>
<sequence>MSMVDQTRQGQILVLTINNPPVNAFSPGVPEGLHAGLDVAEQDSGVKAVVIIGGGRTFIAGADIKTFDLPREQAPNLRGFVARLDAFGKPTVAAIHGTALGGGLELAMACTYRVADKGAQLGLPEVKLGVLPGAGGTQRLPRVVGAQKALEMMLSGNPIKASEALQLGLVDELAEGDLLSAAVKFASDHADARPLPRISERSAQGSPEVFAAAREGIKKTHKGQLSPSFIVDLAEMATNQSFEAGWDAEARLFVQAKDSPQSRGLRHIFFAEREAGKIPGLTKDTPTTEIKSAGVIGAGTMGGGIAMNFLNVGLPVTIVETSQEALDRGLSVIRRNYENTAKKGRMTQDDVEKRLALLTPTLEMEGLKDADIIIEAVFENMDVKKDIFGKLDQIAKPGAILASNTSTLDVNEIASVTKRPESVIGLHFFSPANVMKLLEIVRADNTSDTVLATSMALARKIKKVGVVVGVCDGFVGNRMIHHYGEEARKLVEEGARPQDVDAAMHALGLPMGPFEMSDMAGLDVGYLIRQHQAKVAGKPKPDGWLDQIVEQGRKGQKTQAGIYDYPDGRKPVPSPATDELLSRYRAEKNLSRREISPEELTKRLTYSLVNEGAQILDEGIAQRAGDIDVIYIYGYGFPAYRGGPMQYADEQGLGNVVADLEKYGQPPAPLLRKLAEEGKTFAQWDREKGRA</sequence>
<dbReference type="InterPro" id="IPR029045">
    <property type="entry name" value="ClpP/crotonase-like_dom_sf"/>
</dbReference>
<feature type="domain" description="3-hydroxyacyl-CoA dehydrogenase C-terminal" evidence="14">
    <location>
        <begin position="473"/>
        <end position="565"/>
    </location>
</feature>
<dbReference type="KEGG" id="dez:DKM44_03570"/>
<feature type="domain" description="3-hydroxyacyl-CoA dehydrogenase NAD binding" evidence="15">
    <location>
        <begin position="293"/>
        <end position="469"/>
    </location>
</feature>
<evidence type="ECO:0000256" key="2">
    <source>
        <dbReference type="ARBA" id="ARBA00005005"/>
    </source>
</evidence>
<reference evidence="16 17" key="1">
    <citation type="submission" date="2018-05" db="EMBL/GenBank/DDBJ databases">
        <title>Complete Genome Sequence of Deinococcus sp. strain 17bor-2.</title>
        <authorList>
            <person name="Srinivasan S."/>
        </authorList>
    </citation>
    <scope>NUCLEOTIDE SEQUENCE [LARGE SCALE GENOMIC DNA]</scope>
    <source>
        <strain evidence="16 17">17bor-2</strain>
    </source>
</reference>
<dbReference type="Gene3D" id="3.90.226.10">
    <property type="entry name" value="2-enoyl-CoA Hydratase, Chain A, domain 1"/>
    <property type="match status" value="1"/>
</dbReference>
<evidence type="ECO:0000256" key="12">
    <source>
        <dbReference type="ARBA" id="ARBA00023268"/>
    </source>
</evidence>
<evidence type="ECO:0000256" key="8">
    <source>
        <dbReference type="ARBA" id="ARBA00023098"/>
    </source>
</evidence>
<evidence type="ECO:0000313" key="16">
    <source>
        <dbReference type="EMBL" id="AWN22426.1"/>
    </source>
</evidence>
<dbReference type="Gene3D" id="3.40.50.720">
    <property type="entry name" value="NAD(P)-binding Rossmann-like Domain"/>
    <property type="match status" value="1"/>
</dbReference>
<evidence type="ECO:0000256" key="5">
    <source>
        <dbReference type="ARBA" id="ARBA00022963"/>
    </source>
</evidence>
<comment type="subcellular location">
    <subcellularLocation>
        <location evidence="1">Peroxisome</location>
    </subcellularLocation>
</comment>
<evidence type="ECO:0000256" key="4">
    <source>
        <dbReference type="ARBA" id="ARBA00022832"/>
    </source>
</evidence>
<dbReference type="UniPathway" id="UPA00659"/>
<evidence type="ECO:0000256" key="1">
    <source>
        <dbReference type="ARBA" id="ARBA00004275"/>
    </source>
</evidence>
<dbReference type="Pfam" id="PF00725">
    <property type="entry name" value="3HCDH"/>
    <property type="match status" value="1"/>
</dbReference>
<evidence type="ECO:0000313" key="17">
    <source>
        <dbReference type="Proteomes" id="UP000245368"/>
    </source>
</evidence>
<evidence type="ECO:0000259" key="14">
    <source>
        <dbReference type="Pfam" id="PF00725"/>
    </source>
</evidence>
<comment type="pathway">
    <text evidence="2">Lipid metabolism; fatty acid beta-oxidation.</text>
</comment>
<comment type="catalytic activity">
    <reaction evidence="13">
        <text>a (3S)-3-hydroxyacyl-CoA + NAD(+) = a 3-oxoacyl-CoA + NADH + H(+)</text>
        <dbReference type="Rhea" id="RHEA:22432"/>
        <dbReference type="ChEBI" id="CHEBI:15378"/>
        <dbReference type="ChEBI" id="CHEBI:57318"/>
        <dbReference type="ChEBI" id="CHEBI:57540"/>
        <dbReference type="ChEBI" id="CHEBI:57945"/>
        <dbReference type="ChEBI" id="CHEBI:90726"/>
        <dbReference type="EC" id="1.1.1.35"/>
    </reaction>
</comment>
<keyword evidence="7" id="KW-0520">NAD</keyword>
<dbReference type="InterPro" id="IPR008927">
    <property type="entry name" value="6-PGluconate_DH-like_C_sf"/>
</dbReference>
<evidence type="ECO:0000256" key="10">
    <source>
        <dbReference type="ARBA" id="ARBA00023235"/>
    </source>
</evidence>
<dbReference type="FunFam" id="3.40.50.720:FF:000009">
    <property type="entry name" value="Fatty oxidation complex, alpha subunit"/>
    <property type="match status" value="1"/>
</dbReference>
<dbReference type="EMBL" id="CP029494">
    <property type="protein sequence ID" value="AWN22426.1"/>
    <property type="molecule type" value="Genomic_DNA"/>
</dbReference>
<evidence type="ECO:0000256" key="9">
    <source>
        <dbReference type="ARBA" id="ARBA00023140"/>
    </source>
</evidence>
<comment type="subunit">
    <text evidence="3">Monomer.</text>
</comment>
<dbReference type="Pfam" id="PF00378">
    <property type="entry name" value="ECH_1"/>
    <property type="match status" value="1"/>
</dbReference>
<evidence type="ECO:0000256" key="11">
    <source>
        <dbReference type="ARBA" id="ARBA00023239"/>
    </source>
</evidence>
<dbReference type="PANTHER" id="PTHR23309:SF49">
    <property type="entry name" value="PEROXISOMAL BIFUNCTIONAL ENZYME"/>
    <property type="match status" value="1"/>
</dbReference>
<dbReference type="CDD" id="cd06558">
    <property type="entry name" value="crotonase-like"/>
    <property type="match status" value="1"/>
</dbReference>
<dbReference type="SUPFAM" id="SSF52096">
    <property type="entry name" value="ClpP/crotonase"/>
    <property type="match status" value="1"/>
</dbReference>
<name>A0A2Z3JEL7_9DEIO</name>
<dbReference type="InterPro" id="IPR006108">
    <property type="entry name" value="3HC_DH_C"/>
</dbReference>
<evidence type="ECO:0000256" key="6">
    <source>
        <dbReference type="ARBA" id="ARBA00023002"/>
    </source>
</evidence>
<dbReference type="GO" id="GO:0016853">
    <property type="term" value="F:isomerase activity"/>
    <property type="evidence" value="ECO:0007669"/>
    <property type="project" value="UniProtKB-KW"/>
</dbReference>
<keyword evidence="17" id="KW-1185">Reference proteome</keyword>
<dbReference type="Gene3D" id="1.10.1040.50">
    <property type="match status" value="1"/>
</dbReference>
<dbReference type="AlphaFoldDB" id="A0A2Z3JEL7"/>
<dbReference type="FunFam" id="1.10.1040.50:FF:000006">
    <property type="entry name" value="Peroxisomal bifunctional enzyme"/>
    <property type="match status" value="1"/>
</dbReference>
<dbReference type="GO" id="GO:0003857">
    <property type="term" value="F:(3S)-3-hydroxyacyl-CoA dehydrogenase (NAD+) activity"/>
    <property type="evidence" value="ECO:0007669"/>
    <property type="project" value="UniProtKB-EC"/>
</dbReference>
<protein>
    <submittedName>
        <fullName evidence="16">3-hydroxyacyl-CoA dehydrogenase</fullName>
    </submittedName>
</protein>
<dbReference type="RefSeq" id="WP_109825485.1">
    <property type="nucleotide sequence ID" value="NZ_CP029494.1"/>
</dbReference>
<dbReference type="GO" id="GO:0070403">
    <property type="term" value="F:NAD+ binding"/>
    <property type="evidence" value="ECO:0007669"/>
    <property type="project" value="InterPro"/>
</dbReference>
<keyword evidence="9" id="KW-0576">Peroxisome</keyword>
<evidence type="ECO:0000256" key="13">
    <source>
        <dbReference type="ARBA" id="ARBA00049556"/>
    </source>
</evidence>
<keyword evidence="11" id="KW-0456">Lyase</keyword>
<keyword evidence="12" id="KW-0511">Multifunctional enzyme</keyword>
<keyword evidence="4" id="KW-0276">Fatty acid metabolism</keyword>
<dbReference type="Pfam" id="PF02737">
    <property type="entry name" value="3HCDH_N"/>
    <property type="match status" value="1"/>
</dbReference>
<keyword evidence="5" id="KW-0442">Lipid degradation</keyword>
<dbReference type="GO" id="GO:0004300">
    <property type="term" value="F:enoyl-CoA hydratase activity"/>
    <property type="evidence" value="ECO:0007669"/>
    <property type="project" value="UniProtKB-ARBA"/>
</dbReference>
<accession>A0A2Z3JEL7</accession>
<dbReference type="PANTHER" id="PTHR23309">
    <property type="entry name" value="3-HYDROXYACYL-COA DEHYROGENASE"/>
    <property type="match status" value="1"/>
</dbReference>
<proteinExistence type="predicted"/>
<dbReference type="GO" id="GO:0006635">
    <property type="term" value="P:fatty acid beta-oxidation"/>
    <property type="evidence" value="ECO:0007669"/>
    <property type="project" value="UniProtKB-UniPathway"/>
</dbReference>
<evidence type="ECO:0000256" key="3">
    <source>
        <dbReference type="ARBA" id="ARBA00011245"/>
    </source>
</evidence>
<evidence type="ECO:0000259" key="15">
    <source>
        <dbReference type="Pfam" id="PF02737"/>
    </source>
</evidence>
<dbReference type="OrthoDB" id="9771883at2"/>
<gene>
    <name evidence="16" type="ORF">DKM44_03570</name>
</gene>
<dbReference type="Proteomes" id="UP000245368">
    <property type="component" value="Chromosome"/>
</dbReference>
<dbReference type="InterPro" id="IPR036291">
    <property type="entry name" value="NAD(P)-bd_dom_sf"/>
</dbReference>
<keyword evidence="6" id="KW-0560">Oxidoreductase</keyword>
<keyword evidence="10" id="KW-0413">Isomerase</keyword>
<dbReference type="SUPFAM" id="SSF51735">
    <property type="entry name" value="NAD(P)-binding Rossmann-fold domains"/>
    <property type="match status" value="1"/>
</dbReference>
<dbReference type="InterPro" id="IPR006176">
    <property type="entry name" value="3-OHacyl-CoA_DH_NAD-bd"/>
</dbReference>